<dbReference type="GeneID" id="17351993"/>
<evidence type="ECO:0000313" key="7">
    <source>
        <dbReference type="Proteomes" id="UP000008141"/>
    </source>
</evidence>
<accession>E1ZNK0</accession>
<gene>
    <name evidence="6" type="ORF">CHLNCDRAFT_58820</name>
</gene>
<dbReference type="STRING" id="554065.E1ZNK0"/>
<evidence type="ECO:0000256" key="1">
    <source>
        <dbReference type="ARBA" id="ARBA00022723"/>
    </source>
</evidence>
<dbReference type="GO" id="GO:0008270">
    <property type="term" value="F:zinc ion binding"/>
    <property type="evidence" value="ECO:0007669"/>
    <property type="project" value="UniProtKB-KW"/>
</dbReference>
<keyword evidence="2 4" id="KW-0863">Zinc-finger</keyword>
<keyword evidence="7" id="KW-1185">Reference proteome</keyword>
<feature type="domain" description="MYND-type" evidence="5">
    <location>
        <begin position="640"/>
        <end position="687"/>
    </location>
</feature>
<proteinExistence type="predicted"/>
<keyword evidence="3" id="KW-0862">Zinc</keyword>
<dbReference type="Proteomes" id="UP000008141">
    <property type="component" value="Unassembled WGS sequence"/>
</dbReference>
<evidence type="ECO:0000313" key="6">
    <source>
        <dbReference type="EMBL" id="EFN52620.1"/>
    </source>
</evidence>
<name>E1ZNK0_CHLVA</name>
<organism evidence="7">
    <name type="scientific">Chlorella variabilis</name>
    <name type="common">Green alga</name>
    <dbReference type="NCBI Taxonomy" id="554065"/>
    <lineage>
        <taxon>Eukaryota</taxon>
        <taxon>Viridiplantae</taxon>
        <taxon>Chlorophyta</taxon>
        <taxon>core chlorophytes</taxon>
        <taxon>Trebouxiophyceae</taxon>
        <taxon>Chlorellales</taxon>
        <taxon>Chlorellaceae</taxon>
        <taxon>Chlorella clade</taxon>
        <taxon>Chlorella</taxon>
    </lineage>
</organism>
<dbReference type="Pfam" id="PF01753">
    <property type="entry name" value="zf-MYND"/>
    <property type="match status" value="1"/>
</dbReference>
<keyword evidence="1" id="KW-0479">Metal-binding</keyword>
<evidence type="ECO:0000259" key="5">
    <source>
        <dbReference type="PROSITE" id="PS50865"/>
    </source>
</evidence>
<dbReference type="PROSITE" id="PS50865">
    <property type="entry name" value="ZF_MYND_2"/>
    <property type="match status" value="1"/>
</dbReference>
<reference evidence="6 7" key="1">
    <citation type="journal article" date="2010" name="Plant Cell">
        <title>The Chlorella variabilis NC64A genome reveals adaptation to photosymbiosis, coevolution with viruses, and cryptic sex.</title>
        <authorList>
            <person name="Blanc G."/>
            <person name="Duncan G."/>
            <person name="Agarkova I."/>
            <person name="Borodovsky M."/>
            <person name="Gurnon J."/>
            <person name="Kuo A."/>
            <person name="Lindquist E."/>
            <person name="Lucas S."/>
            <person name="Pangilinan J."/>
            <person name="Polle J."/>
            <person name="Salamov A."/>
            <person name="Terry A."/>
            <person name="Yamada T."/>
            <person name="Dunigan D.D."/>
            <person name="Grigoriev I.V."/>
            <person name="Claverie J.M."/>
            <person name="Van Etten J.L."/>
        </authorList>
    </citation>
    <scope>NUCLEOTIDE SEQUENCE [LARGE SCALE GENOMIC DNA]</scope>
    <source>
        <strain evidence="6 7">NC64A</strain>
    </source>
</reference>
<dbReference type="AlphaFoldDB" id="E1ZNK0"/>
<evidence type="ECO:0000256" key="4">
    <source>
        <dbReference type="PROSITE-ProRule" id="PRU00134"/>
    </source>
</evidence>
<sequence length="710" mass="75180">MASPGPQRSSQAASPGGAAAILGSSCQATSSLSAELGLLLKELPGLVASQAPQDRDRLANMLRSVQGMVCTDSLAAAAAVPPCASVRYDGAGYGAGCYECADEVFAAYGEISGSAGQFGAHFAPPERFVSWMEAAVGAANTLRMHPATQNTAGADGVPTTVVILEKMAENLFYAPTFEQFRAIQQGGSWHTGLIELIVPALHRTAIILQLPAERRPAVLNWDDIGAMAAVLAAKEVGDALEEHMQAEMGHARQVVSSSTLRLLCMACLLVVHAPLHATDLQPELLTKLMQLLGRVCQHAFCALHGFSANDLLGRQQMAQLSRLAEQLLQALPRLPQMLQLLAADEEQQFGLDSVVVVCDGWEEAACLMEKLLELSIPEGLGSSAAAANSAADLPAWCRAGSAAIRALPPLAAIAQQLQGLSLYRLQSLLARLFEFSVSLSAAASAVAGRRHRASQMLQAVICDAGRMDELLDAAPQRQPCQNCAEVAGTIAVCAAQCPAAVESPLWELLRQTVMNMCPAVAHQHAVTGLLSMLLAAFDGICTAAADMMTAPGSGLASLQPELAWLESTLGHLRHQDVSVFPWARARMVVTSMHTQTSAVSPARQLAAALLEHWGQPEQQQQDALQLAQADATRSCAYLRCANVGGEGGPAASQGSGSRRCGQCRAVWYCNTVCSHADWRQGVHRHVCKALREVRQQEKQQARAAQQPTAG</sequence>
<dbReference type="InterPro" id="IPR002893">
    <property type="entry name" value="Znf_MYND"/>
</dbReference>
<evidence type="ECO:0000256" key="2">
    <source>
        <dbReference type="ARBA" id="ARBA00022771"/>
    </source>
</evidence>
<dbReference type="InParanoid" id="E1ZNK0"/>
<dbReference type="Gene3D" id="6.10.140.2220">
    <property type="match status" value="1"/>
</dbReference>
<dbReference type="OrthoDB" id="432970at2759"/>
<dbReference type="SUPFAM" id="SSF144232">
    <property type="entry name" value="HIT/MYND zinc finger-like"/>
    <property type="match status" value="1"/>
</dbReference>
<dbReference type="EMBL" id="GL433855">
    <property type="protein sequence ID" value="EFN52620.1"/>
    <property type="molecule type" value="Genomic_DNA"/>
</dbReference>
<dbReference type="KEGG" id="cvr:CHLNCDRAFT_58820"/>
<protein>
    <recommendedName>
        <fullName evidence="5">MYND-type domain-containing protein</fullName>
    </recommendedName>
</protein>
<dbReference type="RefSeq" id="XP_005844722.1">
    <property type="nucleotide sequence ID" value="XM_005844660.1"/>
</dbReference>
<evidence type="ECO:0000256" key="3">
    <source>
        <dbReference type="ARBA" id="ARBA00022833"/>
    </source>
</evidence>